<name>A0ABP4NQG1_9ACTN</name>
<feature type="region of interest" description="Disordered" evidence="1">
    <location>
        <begin position="437"/>
        <end position="532"/>
    </location>
</feature>
<feature type="transmembrane region" description="Helical" evidence="2">
    <location>
        <begin position="88"/>
        <end position="108"/>
    </location>
</feature>
<feature type="transmembrane region" description="Helical" evidence="2">
    <location>
        <begin position="250"/>
        <end position="272"/>
    </location>
</feature>
<dbReference type="EMBL" id="BAAAQD010000034">
    <property type="protein sequence ID" value="GAA1564192.1"/>
    <property type="molecule type" value="Genomic_DNA"/>
</dbReference>
<dbReference type="InterPro" id="IPR029787">
    <property type="entry name" value="Nucleotide_cyclase"/>
</dbReference>
<dbReference type="PANTHER" id="PTHR46663:SF2">
    <property type="entry name" value="GGDEF DOMAIN-CONTAINING PROTEIN"/>
    <property type="match status" value="1"/>
</dbReference>
<keyword evidence="2" id="KW-0472">Membrane</keyword>
<dbReference type="InterPro" id="IPR000160">
    <property type="entry name" value="GGDEF_dom"/>
</dbReference>
<dbReference type="NCBIfam" id="TIGR00254">
    <property type="entry name" value="GGDEF"/>
    <property type="match status" value="1"/>
</dbReference>
<feature type="compositionally biased region" description="Basic residues" evidence="1">
    <location>
        <begin position="523"/>
        <end position="532"/>
    </location>
</feature>
<accession>A0ABP4NQG1</accession>
<evidence type="ECO:0000256" key="2">
    <source>
        <dbReference type="SAM" id="Phobius"/>
    </source>
</evidence>
<comment type="caution">
    <text evidence="4">The sequence shown here is derived from an EMBL/GenBank/DDBJ whole genome shotgun (WGS) entry which is preliminary data.</text>
</comment>
<dbReference type="PANTHER" id="PTHR46663">
    <property type="entry name" value="DIGUANYLATE CYCLASE DGCT-RELATED"/>
    <property type="match status" value="1"/>
</dbReference>
<dbReference type="Proteomes" id="UP001501470">
    <property type="component" value="Unassembled WGS sequence"/>
</dbReference>
<evidence type="ECO:0000313" key="4">
    <source>
        <dbReference type="EMBL" id="GAA1564192.1"/>
    </source>
</evidence>
<keyword evidence="5" id="KW-1185">Reference proteome</keyword>
<reference evidence="5" key="1">
    <citation type="journal article" date="2019" name="Int. J. Syst. Evol. Microbiol.">
        <title>The Global Catalogue of Microorganisms (GCM) 10K type strain sequencing project: providing services to taxonomists for standard genome sequencing and annotation.</title>
        <authorList>
            <consortium name="The Broad Institute Genomics Platform"/>
            <consortium name="The Broad Institute Genome Sequencing Center for Infectious Disease"/>
            <person name="Wu L."/>
            <person name="Ma J."/>
        </authorList>
    </citation>
    <scope>NUCLEOTIDE SEQUENCE [LARGE SCALE GENOMIC DNA]</scope>
    <source>
        <strain evidence="5">JCM 15933</strain>
    </source>
</reference>
<sequence>MVILHRAYALAVVVTVTALLAFDGPAEAFVMLLSGLAPAAAIGWHLRRRRPGGPLPWHLALVGLGLLTGTNLLGLGADLGVKVPGGGLVAPVLMAAGFLGLLSASAVVVTRHTPGDGGGVIDAALIGVGAAGPLWEFVLRPRLAAGHAPAAVQLLALANLLALLATLGSMRRIARTMGTGSLRYLYVSIALGLAGVVASVLAADLPHPVATQVVPALWAVAYLSFGAAALHPAAVTLTEPVGRQPERPTLRLAHLGAVLSINPVVGALPVLWGGKADAPLLSVGTLVVIGLVLARIGQLLRQRAEAESALAHRASHDELTGLLNRHGVLARLEESFGAGVGVLYCDLDRFKPINDTLGHLAGDEVLRQVAARLRAAVRPGDLVGRIGGDEFLIVCHGVDATRADALRRRLTAAVGAPMTVAGHQVDVGVTIGTALTGSGPALDKSGPTPDRRGAASGRAATAPVQAGTATGKAGGALDTAGTATGKAGGALDTAGSASDEAGTALAGPGTAEQLVAEADRKMYDRKRRPVTV</sequence>
<dbReference type="InterPro" id="IPR043128">
    <property type="entry name" value="Rev_trsase/Diguanyl_cyclase"/>
</dbReference>
<feature type="transmembrane region" description="Helical" evidence="2">
    <location>
        <begin position="120"/>
        <end position="138"/>
    </location>
</feature>
<feature type="transmembrane region" description="Helical" evidence="2">
    <location>
        <begin position="7"/>
        <end position="22"/>
    </location>
</feature>
<protein>
    <recommendedName>
        <fullName evidence="3">GGDEF domain-containing protein</fullName>
    </recommendedName>
</protein>
<evidence type="ECO:0000313" key="5">
    <source>
        <dbReference type="Proteomes" id="UP001501470"/>
    </source>
</evidence>
<dbReference type="SUPFAM" id="SSF55073">
    <property type="entry name" value="Nucleotide cyclase"/>
    <property type="match status" value="1"/>
</dbReference>
<feature type="domain" description="GGDEF" evidence="3">
    <location>
        <begin position="338"/>
        <end position="466"/>
    </location>
</feature>
<feature type="transmembrane region" description="Helical" evidence="2">
    <location>
        <begin position="215"/>
        <end position="238"/>
    </location>
</feature>
<proteinExistence type="predicted"/>
<dbReference type="Gene3D" id="3.30.70.270">
    <property type="match status" value="1"/>
</dbReference>
<organism evidence="4 5">
    <name type="scientific">Dactylosporangium maewongense</name>
    <dbReference type="NCBI Taxonomy" id="634393"/>
    <lineage>
        <taxon>Bacteria</taxon>
        <taxon>Bacillati</taxon>
        <taxon>Actinomycetota</taxon>
        <taxon>Actinomycetes</taxon>
        <taxon>Micromonosporales</taxon>
        <taxon>Micromonosporaceae</taxon>
        <taxon>Dactylosporangium</taxon>
    </lineage>
</organism>
<dbReference type="SMART" id="SM00267">
    <property type="entry name" value="GGDEF"/>
    <property type="match status" value="1"/>
</dbReference>
<dbReference type="Pfam" id="PF00990">
    <property type="entry name" value="GGDEF"/>
    <property type="match status" value="1"/>
</dbReference>
<dbReference type="PROSITE" id="PS50887">
    <property type="entry name" value="GGDEF"/>
    <property type="match status" value="1"/>
</dbReference>
<feature type="compositionally biased region" description="Low complexity" evidence="1">
    <location>
        <begin position="454"/>
        <end position="495"/>
    </location>
</feature>
<keyword evidence="2" id="KW-1133">Transmembrane helix</keyword>
<keyword evidence="2" id="KW-0812">Transmembrane</keyword>
<evidence type="ECO:0000256" key="1">
    <source>
        <dbReference type="SAM" id="MobiDB-lite"/>
    </source>
</evidence>
<dbReference type="InterPro" id="IPR052163">
    <property type="entry name" value="DGC-Regulatory_Protein"/>
</dbReference>
<feature type="transmembrane region" description="Helical" evidence="2">
    <location>
        <begin position="278"/>
        <end position="296"/>
    </location>
</feature>
<dbReference type="CDD" id="cd01949">
    <property type="entry name" value="GGDEF"/>
    <property type="match status" value="1"/>
</dbReference>
<feature type="transmembrane region" description="Helical" evidence="2">
    <location>
        <begin position="58"/>
        <end position="76"/>
    </location>
</feature>
<gene>
    <name evidence="4" type="ORF">GCM10009827_102240</name>
</gene>
<evidence type="ECO:0000259" key="3">
    <source>
        <dbReference type="PROSITE" id="PS50887"/>
    </source>
</evidence>
<feature type="transmembrane region" description="Helical" evidence="2">
    <location>
        <begin position="182"/>
        <end position="203"/>
    </location>
</feature>
<feature type="transmembrane region" description="Helical" evidence="2">
    <location>
        <begin position="150"/>
        <end position="170"/>
    </location>
</feature>
<feature type="transmembrane region" description="Helical" evidence="2">
    <location>
        <begin position="28"/>
        <end position="46"/>
    </location>
</feature>